<dbReference type="PANTHER" id="PTHR11918">
    <property type="entry name" value="RADICAL SAM PROTEINS"/>
    <property type="match status" value="1"/>
</dbReference>
<organism evidence="3">
    <name type="scientific">marine sediment metagenome</name>
    <dbReference type="NCBI Taxonomy" id="412755"/>
    <lineage>
        <taxon>unclassified sequences</taxon>
        <taxon>metagenomes</taxon>
        <taxon>ecological metagenomes</taxon>
    </lineage>
</organism>
<dbReference type="PANTHER" id="PTHR11918:SF45">
    <property type="entry name" value="THREONYLCARBAMOYLADENOSINE TRNA METHYLTHIOTRANSFERASE"/>
    <property type="match status" value="1"/>
</dbReference>
<dbReference type="InterPro" id="IPR023404">
    <property type="entry name" value="rSAM_horseshoe"/>
</dbReference>
<dbReference type="EMBL" id="BARV01024774">
    <property type="protein sequence ID" value="GAI36946.1"/>
    <property type="molecule type" value="Genomic_DNA"/>
</dbReference>
<dbReference type="SUPFAM" id="SSF102114">
    <property type="entry name" value="Radical SAM enzymes"/>
    <property type="match status" value="1"/>
</dbReference>
<feature type="domain" description="Radical SAM core" evidence="2">
    <location>
        <begin position="115"/>
        <end position="245"/>
    </location>
</feature>
<dbReference type="GO" id="GO:0035598">
    <property type="term" value="F:tRNA (N(6)-L-threonylcarbamoyladenosine(37)-C(2))-methylthiotransferase activity"/>
    <property type="evidence" value="ECO:0007669"/>
    <property type="project" value="TreeGrafter"/>
</dbReference>
<evidence type="ECO:0000256" key="1">
    <source>
        <dbReference type="ARBA" id="ARBA00022679"/>
    </source>
</evidence>
<protein>
    <recommendedName>
        <fullName evidence="2">Radical SAM core domain-containing protein</fullName>
    </recommendedName>
</protein>
<evidence type="ECO:0000259" key="2">
    <source>
        <dbReference type="Pfam" id="PF04055"/>
    </source>
</evidence>
<keyword evidence="1" id="KW-0808">Transferase</keyword>
<name>X1P3D5_9ZZZZ</name>
<sequence>MVLVWTCGFRGDVVSNSISELNRYSREYPGEVIALGCLPDIDRELIERNFKGRIMPWKGEGELLEEYFQAEAGSYSETNPVFCENAICQNAAEYRRQHPDSDATFWDQFFKLMVNEGCPYNCTYCTERLAFPPFSSVSEERLVDACRVPPREGNCIVLTGDCLGQYGMDMGSSLPKLIRRLHCEYPETVYVLNDFHPADFLRFYDDIAEFLDRKWITHMVIPIQSASDRILFAMGRGYMKEDLDRVFSLFD</sequence>
<evidence type="ECO:0000313" key="3">
    <source>
        <dbReference type="EMBL" id="GAI36946.1"/>
    </source>
</evidence>
<dbReference type="InterPro" id="IPR007197">
    <property type="entry name" value="rSAM"/>
</dbReference>
<dbReference type="AlphaFoldDB" id="X1P3D5"/>
<dbReference type="SFLD" id="SFLDS00029">
    <property type="entry name" value="Radical_SAM"/>
    <property type="match status" value="1"/>
</dbReference>
<proteinExistence type="predicted"/>
<dbReference type="InterPro" id="IPR058240">
    <property type="entry name" value="rSAM_sf"/>
</dbReference>
<accession>X1P3D5</accession>
<comment type="caution">
    <text evidence="3">The sequence shown here is derived from an EMBL/GenBank/DDBJ whole genome shotgun (WGS) entry which is preliminary data.</text>
</comment>
<dbReference type="Pfam" id="PF04055">
    <property type="entry name" value="Radical_SAM"/>
    <property type="match status" value="1"/>
</dbReference>
<reference evidence="3" key="1">
    <citation type="journal article" date="2014" name="Front. Microbiol.">
        <title>High frequency of phylogenetically diverse reductive dehalogenase-homologous genes in deep subseafloor sedimentary metagenomes.</title>
        <authorList>
            <person name="Kawai M."/>
            <person name="Futagami T."/>
            <person name="Toyoda A."/>
            <person name="Takaki Y."/>
            <person name="Nishi S."/>
            <person name="Hori S."/>
            <person name="Arai W."/>
            <person name="Tsubouchi T."/>
            <person name="Morono Y."/>
            <person name="Uchiyama I."/>
            <person name="Ito T."/>
            <person name="Fujiyama A."/>
            <person name="Inagaki F."/>
            <person name="Takami H."/>
        </authorList>
    </citation>
    <scope>NUCLEOTIDE SEQUENCE</scope>
    <source>
        <strain evidence="3">Expedition CK06-06</strain>
    </source>
</reference>
<gene>
    <name evidence="3" type="ORF">S06H3_40370</name>
</gene>
<dbReference type="Gene3D" id="3.80.30.20">
    <property type="entry name" value="tm_1862 like domain"/>
    <property type="match status" value="1"/>
</dbReference>
<dbReference type="GO" id="GO:0051536">
    <property type="term" value="F:iron-sulfur cluster binding"/>
    <property type="evidence" value="ECO:0007669"/>
    <property type="project" value="InterPro"/>
</dbReference>
<feature type="non-terminal residue" evidence="3">
    <location>
        <position position="251"/>
    </location>
</feature>